<dbReference type="AlphaFoldDB" id="A8MKX1"/>
<dbReference type="KEGG" id="aoe:Clos_0224"/>
<protein>
    <recommendedName>
        <fullName evidence="1">Zinc-ribbon 15 domain-containing protein</fullName>
    </recommendedName>
</protein>
<evidence type="ECO:0000259" key="1">
    <source>
        <dbReference type="Pfam" id="PF17032"/>
    </source>
</evidence>
<dbReference type="HOGENOM" id="CLU_138383_0_0_9"/>
<evidence type="ECO:0000313" key="3">
    <source>
        <dbReference type="Proteomes" id="UP000000269"/>
    </source>
</evidence>
<reference evidence="3" key="1">
    <citation type="submission" date="2007-10" db="EMBL/GenBank/DDBJ databases">
        <title>Complete genome of Alkaliphilus oremlandii OhILAs.</title>
        <authorList>
            <person name="Copeland A."/>
            <person name="Lucas S."/>
            <person name="Lapidus A."/>
            <person name="Barry K."/>
            <person name="Detter J.C."/>
            <person name="Glavina del Rio T."/>
            <person name="Hammon N."/>
            <person name="Israni S."/>
            <person name="Dalin E."/>
            <person name="Tice H."/>
            <person name="Pitluck S."/>
            <person name="Chain P."/>
            <person name="Malfatti S."/>
            <person name="Shin M."/>
            <person name="Vergez L."/>
            <person name="Schmutz J."/>
            <person name="Larimer F."/>
            <person name="Land M."/>
            <person name="Hauser L."/>
            <person name="Kyrpides N."/>
            <person name="Mikhailova N."/>
            <person name="Stolz J.F."/>
            <person name="Dawson A."/>
            <person name="Fisher E."/>
            <person name="Crable B."/>
            <person name="Perera E."/>
            <person name="Lisak J."/>
            <person name="Ranganathan M."/>
            <person name="Basu P."/>
            <person name="Richardson P."/>
        </authorList>
    </citation>
    <scope>NUCLEOTIDE SEQUENCE [LARGE SCALE GENOMIC DNA]</scope>
    <source>
        <strain evidence="3">OhILAs</strain>
    </source>
</reference>
<keyword evidence="3" id="KW-1185">Reference proteome</keyword>
<dbReference type="EMBL" id="CP000853">
    <property type="protein sequence ID" value="ABW17788.1"/>
    <property type="molecule type" value="Genomic_DNA"/>
</dbReference>
<dbReference type="RefSeq" id="WP_012158103.1">
    <property type="nucleotide sequence ID" value="NC_009922.1"/>
</dbReference>
<dbReference type="InterPro" id="IPR031493">
    <property type="entry name" value="Zinc_ribbon_15"/>
</dbReference>
<dbReference type="PANTHER" id="PTHR36718:SF1">
    <property type="entry name" value="DOUBLE ZINC RIBBON PROTEIN MJ0416"/>
    <property type="match status" value="1"/>
</dbReference>
<sequence>MFFIMGISPRREELDFNQTVVCSRCGKYGRYNGIREYTALSLFFIPVLKWGKKYYVRSSCCGSVYSIEKDLGDRIVKGENITLRDVDLSLIHGGEKYHGKRCAHCNFQTHEDFTYCPKCGTPFE</sequence>
<dbReference type="STRING" id="350688.Clos_0224"/>
<proteinExistence type="predicted"/>
<gene>
    <name evidence="2" type="ordered locus">Clos_0224</name>
</gene>
<dbReference type="Pfam" id="PF17032">
    <property type="entry name" value="Zn_ribbon_15"/>
    <property type="match status" value="1"/>
</dbReference>
<dbReference type="eggNOG" id="ENOG50322FX">
    <property type="taxonomic scope" value="Bacteria"/>
</dbReference>
<dbReference type="Proteomes" id="UP000000269">
    <property type="component" value="Chromosome"/>
</dbReference>
<dbReference type="PANTHER" id="PTHR36718">
    <property type="entry name" value="OS05G0435400 PROTEIN"/>
    <property type="match status" value="1"/>
</dbReference>
<dbReference type="OrthoDB" id="4377018at2"/>
<name>A8MKX1_ALKOO</name>
<feature type="domain" description="Zinc-ribbon 15" evidence="1">
    <location>
        <begin position="20"/>
        <end position="120"/>
    </location>
</feature>
<evidence type="ECO:0000313" key="2">
    <source>
        <dbReference type="EMBL" id="ABW17788.1"/>
    </source>
</evidence>
<accession>A8MKX1</accession>
<dbReference type="InterPro" id="IPR053281">
    <property type="entry name" value="Double_zinc_ribbon"/>
</dbReference>
<organism evidence="2 3">
    <name type="scientific">Alkaliphilus oremlandii (strain OhILAs)</name>
    <name type="common">Clostridium oremlandii (strain OhILAs)</name>
    <dbReference type="NCBI Taxonomy" id="350688"/>
    <lineage>
        <taxon>Bacteria</taxon>
        <taxon>Bacillati</taxon>
        <taxon>Bacillota</taxon>
        <taxon>Clostridia</taxon>
        <taxon>Peptostreptococcales</taxon>
        <taxon>Natronincolaceae</taxon>
        <taxon>Alkaliphilus</taxon>
    </lineage>
</organism>